<dbReference type="Proteomes" id="UP000325577">
    <property type="component" value="Linkage Group LG8"/>
</dbReference>
<keyword evidence="3" id="KW-1185">Reference proteome</keyword>
<name>A0A5J4ZIQ2_9ASTE</name>
<evidence type="ECO:0008006" key="4">
    <source>
        <dbReference type="Google" id="ProtNLM"/>
    </source>
</evidence>
<accession>A0A5J4ZIQ2</accession>
<dbReference type="InterPro" id="IPR014729">
    <property type="entry name" value="Rossmann-like_a/b/a_fold"/>
</dbReference>
<evidence type="ECO:0000313" key="2">
    <source>
        <dbReference type="EMBL" id="KAA8517382.1"/>
    </source>
</evidence>
<feature type="region of interest" description="Disordered" evidence="1">
    <location>
        <begin position="178"/>
        <end position="201"/>
    </location>
</feature>
<dbReference type="EMBL" id="CM018051">
    <property type="protein sequence ID" value="KAA8517382.1"/>
    <property type="molecule type" value="Genomic_DNA"/>
</dbReference>
<evidence type="ECO:0000256" key="1">
    <source>
        <dbReference type="SAM" id="MobiDB-lite"/>
    </source>
</evidence>
<protein>
    <recommendedName>
        <fullName evidence="4">UspA domain-containing protein</fullName>
    </recommendedName>
</protein>
<reference evidence="2 3" key="1">
    <citation type="submission" date="2019-09" db="EMBL/GenBank/DDBJ databases">
        <title>A chromosome-level genome assembly of the Chinese tupelo Nyssa sinensis.</title>
        <authorList>
            <person name="Yang X."/>
            <person name="Kang M."/>
            <person name="Yang Y."/>
            <person name="Xiong H."/>
            <person name="Wang M."/>
            <person name="Zhang Z."/>
            <person name="Wang Z."/>
            <person name="Wu H."/>
            <person name="Ma T."/>
            <person name="Liu J."/>
            <person name="Xi Z."/>
        </authorList>
    </citation>
    <scope>NUCLEOTIDE SEQUENCE [LARGE SCALE GENOMIC DNA]</scope>
    <source>
        <strain evidence="2">J267</strain>
        <tissue evidence="2">Leaf</tissue>
    </source>
</reference>
<evidence type="ECO:0000313" key="3">
    <source>
        <dbReference type="Proteomes" id="UP000325577"/>
    </source>
</evidence>
<dbReference type="OrthoDB" id="4062651at2759"/>
<sequence>MSREVQRVLVIHDASKKLCTKTVKWALHLLSLKPGDKIKFLGVVQALRPANTLPFMGCALLSGNKSRLHSSATIKKKQEVVEKERRNKLDEYQNNAEMKELIQMYEMQQIELEPAVEAGHSLKEVTIQAAKNLEATCVILDRQMKKDQKYLMENLTCGILRMRHDCSTEHLREPQAVETDIDRGQSSHTILEGISHEGKTT</sequence>
<proteinExistence type="predicted"/>
<gene>
    <name evidence="2" type="ORF">F0562_017675</name>
</gene>
<dbReference type="Gene3D" id="3.40.50.620">
    <property type="entry name" value="HUPs"/>
    <property type="match status" value="1"/>
</dbReference>
<dbReference type="AlphaFoldDB" id="A0A5J4ZIQ2"/>
<organism evidence="2 3">
    <name type="scientific">Nyssa sinensis</name>
    <dbReference type="NCBI Taxonomy" id="561372"/>
    <lineage>
        <taxon>Eukaryota</taxon>
        <taxon>Viridiplantae</taxon>
        <taxon>Streptophyta</taxon>
        <taxon>Embryophyta</taxon>
        <taxon>Tracheophyta</taxon>
        <taxon>Spermatophyta</taxon>
        <taxon>Magnoliopsida</taxon>
        <taxon>eudicotyledons</taxon>
        <taxon>Gunneridae</taxon>
        <taxon>Pentapetalae</taxon>
        <taxon>asterids</taxon>
        <taxon>Cornales</taxon>
        <taxon>Nyssaceae</taxon>
        <taxon>Nyssa</taxon>
    </lineage>
</organism>